<gene>
    <name evidence="3" type="ORF">F2Q68_00040003</name>
    <name evidence="2" type="ORF">F2Q70_00039302</name>
</gene>
<evidence type="ECO:0000256" key="1">
    <source>
        <dbReference type="SAM" id="MobiDB-lite"/>
    </source>
</evidence>
<dbReference type="AlphaFoldDB" id="A0A8S9MDU5"/>
<comment type="caution">
    <text evidence="3">The sequence shown here is derived from an EMBL/GenBank/DDBJ whole genome shotgun (WGS) entry which is preliminary data.</text>
</comment>
<evidence type="ECO:0000313" key="2">
    <source>
        <dbReference type="EMBL" id="KAF2587749.1"/>
    </source>
</evidence>
<proteinExistence type="predicted"/>
<sequence>MYMSKASHLAVPKHQRLPIWTEKAAGFHKRVRRIHDPVKIVVPCAVFEAESPIPPDRSMHFSSYIEVLEDHQYVEASQRGLRFRNEVDKGPAEPASVDTDRIPSNDTNKPASIDITTLPSIDTGRISEQK</sequence>
<reference evidence="3" key="1">
    <citation type="submission" date="2019-12" db="EMBL/GenBank/DDBJ databases">
        <title>Genome sequencing and annotation of Brassica cretica.</title>
        <authorList>
            <person name="Studholme D.J."/>
            <person name="Sarris P.F."/>
        </authorList>
    </citation>
    <scope>NUCLEOTIDE SEQUENCE</scope>
    <source>
        <strain evidence="3">PFS-001/15</strain>
        <strain evidence="2">PFS-102/07</strain>
        <tissue evidence="3">Leaf</tissue>
    </source>
</reference>
<dbReference type="Proteomes" id="UP000712281">
    <property type="component" value="Unassembled WGS sequence"/>
</dbReference>
<organism evidence="3 4">
    <name type="scientific">Brassica cretica</name>
    <name type="common">Mustard</name>
    <dbReference type="NCBI Taxonomy" id="69181"/>
    <lineage>
        <taxon>Eukaryota</taxon>
        <taxon>Viridiplantae</taxon>
        <taxon>Streptophyta</taxon>
        <taxon>Embryophyta</taxon>
        <taxon>Tracheophyta</taxon>
        <taxon>Spermatophyta</taxon>
        <taxon>Magnoliopsida</taxon>
        <taxon>eudicotyledons</taxon>
        <taxon>Gunneridae</taxon>
        <taxon>Pentapetalae</taxon>
        <taxon>rosids</taxon>
        <taxon>malvids</taxon>
        <taxon>Brassicales</taxon>
        <taxon>Brassicaceae</taxon>
        <taxon>Brassiceae</taxon>
        <taxon>Brassica</taxon>
    </lineage>
</organism>
<dbReference type="EMBL" id="QGKY02000190">
    <property type="protein sequence ID" value="KAF2587749.1"/>
    <property type="molecule type" value="Genomic_DNA"/>
</dbReference>
<accession>A0A8S9MDU5</accession>
<dbReference type="EMBL" id="QGKW02000007">
    <property type="protein sequence ID" value="KAF2618230.1"/>
    <property type="molecule type" value="Genomic_DNA"/>
</dbReference>
<protein>
    <submittedName>
        <fullName evidence="3">Uncharacterized protein</fullName>
    </submittedName>
</protein>
<name>A0A8S9MDU5_BRACR</name>
<feature type="region of interest" description="Disordered" evidence="1">
    <location>
        <begin position="81"/>
        <end position="130"/>
    </location>
</feature>
<feature type="compositionally biased region" description="Polar residues" evidence="1">
    <location>
        <begin position="104"/>
        <end position="120"/>
    </location>
</feature>
<evidence type="ECO:0000313" key="3">
    <source>
        <dbReference type="EMBL" id="KAF2618230.1"/>
    </source>
</evidence>
<evidence type="ECO:0000313" key="4">
    <source>
        <dbReference type="Proteomes" id="UP000712281"/>
    </source>
</evidence>